<evidence type="ECO:0000313" key="11">
    <source>
        <dbReference type="EMBL" id="AVD70660.1"/>
    </source>
</evidence>
<reference evidence="11 12" key="1">
    <citation type="journal article" date="2018" name="MBio">
        <title>Insights into the evolution of host association through the isolation and characterization of a novel human periodontal pathobiont, Desulfobulbus oralis.</title>
        <authorList>
            <person name="Cross K.L."/>
            <person name="Chirania P."/>
            <person name="Xiong W."/>
            <person name="Beall C.J."/>
            <person name="Elkins J.G."/>
            <person name="Giannone R.J."/>
            <person name="Griffen A.L."/>
            <person name="Guss A.M."/>
            <person name="Hettich R.L."/>
            <person name="Joshi S.S."/>
            <person name="Mokrzan E.M."/>
            <person name="Martin R.K."/>
            <person name="Zhulin I.B."/>
            <person name="Leys E.J."/>
            <person name="Podar M."/>
        </authorList>
    </citation>
    <scope>NUCLEOTIDE SEQUENCE [LARGE SCALE GENOMIC DNA]</scope>
    <source>
        <strain evidence="11 12">ORNL</strain>
    </source>
</reference>
<evidence type="ECO:0000259" key="9">
    <source>
        <dbReference type="Pfam" id="PF00551"/>
    </source>
</evidence>
<evidence type="ECO:0000256" key="4">
    <source>
        <dbReference type="ARBA" id="ARBA00016014"/>
    </source>
</evidence>
<dbReference type="CDD" id="cd08704">
    <property type="entry name" value="Met_tRNA_FMT_C"/>
    <property type="match status" value="1"/>
</dbReference>
<evidence type="ECO:0000256" key="8">
    <source>
        <dbReference type="HAMAP-Rule" id="MF_00182"/>
    </source>
</evidence>
<evidence type="ECO:0000256" key="6">
    <source>
        <dbReference type="ARBA" id="ARBA00022917"/>
    </source>
</evidence>
<dbReference type="HAMAP" id="MF_00182">
    <property type="entry name" value="Formyl_trans"/>
    <property type="match status" value="1"/>
</dbReference>
<dbReference type="CDD" id="cd08646">
    <property type="entry name" value="FMT_core_Met-tRNA-FMT_N"/>
    <property type="match status" value="1"/>
</dbReference>
<dbReference type="EMBL" id="CP021255">
    <property type="protein sequence ID" value="AVD70660.1"/>
    <property type="molecule type" value="Genomic_DNA"/>
</dbReference>
<accession>A0A2L1GLU9</accession>
<dbReference type="NCBIfam" id="TIGR00460">
    <property type="entry name" value="fmt"/>
    <property type="match status" value="1"/>
</dbReference>
<gene>
    <name evidence="8" type="primary">fmt</name>
    <name evidence="11" type="ORF">CAY53_03490</name>
</gene>
<dbReference type="InterPro" id="IPR036477">
    <property type="entry name" value="Formyl_transf_N_sf"/>
</dbReference>
<dbReference type="PANTHER" id="PTHR11138">
    <property type="entry name" value="METHIONYL-TRNA FORMYLTRANSFERASE"/>
    <property type="match status" value="1"/>
</dbReference>
<dbReference type="SUPFAM" id="SSF53328">
    <property type="entry name" value="Formyltransferase"/>
    <property type="match status" value="1"/>
</dbReference>
<dbReference type="SUPFAM" id="SSF50486">
    <property type="entry name" value="FMT C-terminal domain-like"/>
    <property type="match status" value="1"/>
</dbReference>
<dbReference type="InterPro" id="IPR044135">
    <property type="entry name" value="Met-tRNA-FMT_C"/>
</dbReference>
<dbReference type="AlphaFoldDB" id="A0A2L1GLU9"/>
<dbReference type="GO" id="GO:0005829">
    <property type="term" value="C:cytosol"/>
    <property type="evidence" value="ECO:0007669"/>
    <property type="project" value="TreeGrafter"/>
</dbReference>
<evidence type="ECO:0000256" key="7">
    <source>
        <dbReference type="ARBA" id="ARBA00048558"/>
    </source>
</evidence>
<feature type="binding site" evidence="8">
    <location>
        <begin position="113"/>
        <end position="116"/>
    </location>
    <ligand>
        <name>(6S)-5,6,7,8-tetrahydrofolate</name>
        <dbReference type="ChEBI" id="CHEBI:57453"/>
    </ligand>
</feature>
<keyword evidence="12" id="KW-1185">Reference proteome</keyword>
<dbReference type="RefSeq" id="WP_104935954.1">
    <property type="nucleotide sequence ID" value="NZ_CP021255.1"/>
</dbReference>
<dbReference type="GO" id="GO:0004479">
    <property type="term" value="F:methionyl-tRNA formyltransferase activity"/>
    <property type="evidence" value="ECO:0007669"/>
    <property type="project" value="UniProtKB-UniRule"/>
</dbReference>
<comment type="function">
    <text evidence="1 8">Attaches a formyl group to the free amino group of methionyl-tRNA(fMet). The formyl group appears to play a dual role in the initiator identity of N-formylmethionyl-tRNA by promoting its recognition by IF2 and preventing the misappropriation of this tRNA by the elongation apparatus.</text>
</comment>
<comment type="similarity">
    <text evidence="2 8">Belongs to the Fmt family.</text>
</comment>
<dbReference type="PANTHER" id="PTHR11138:SF5">
    <property type="entry name" value="METHIONYL-TRNA FORMYLTRANSFERASE, MITOCHONDRIAL"/>
    <property type="match status" value="1"/>
</dbReference>
<evidence type="ECO:0000256" key="5">
    <source>
        <dbReference type="ARBA" id="ARBA00022679"/>
    </source>
</evidence>
<feature type="domain" description="Formyl transferase N-terminal" evidence="9">
    <location>
        <begin position="7"/>
        <end position="184"/>
    </location>
</feature>
<name>A0A2L1GLU9_9BACT</name>
<dbReference type="KEGG" id="deo:CAY53_03490"/>
<dbReference type="InterPro" id="IPR005794">
    <property type="entry name" value="Fmt"/>
</dbReference>
<protein>
    <recommendedName>
        <fullName evidence="4 8">Methionyl-tRNA formyltransferase</fullName>
        <ecNumber evidence="3 8">2.1.2.9</ecNumber>
    </recommendedName>
</protein>
<organism evidence="11 12">
    <name type="scientific">Desulfobulbus oralis</name>
    <dbReference type="NCBI Taxonomy" id="1986146"/>
    <lineage>
        <taxon>Bacteria</taxon>
        <taxon>Pseudomonadati</taxon>
        <taxon>Thermodesulfobacteriota</taxon>
        <taxon>Desulfobulbia</taxon>
        <taxon>Desulfobulbales</taxon>
        <taxon>Desulfobulbaceae</taxon>
        <taxon>Desulfobulbus</taxon>
    </lineage>
</organism>
<dbReference type="InterPro" id="IPR005793">
    <property type="entry name" value="Formyl_trans_C"/>
</dbReference>
<dbReference type="Pfam" id="PF00551">
    <property type="entry name" value="Formyl_trans_N"/>
    <property type="match status" value="1"/>
</dbReference>
<dbReference type="Gene3D" id="3.40.50.170">
    <property type="entry name" value="Formyl transferase, N-terminal domain"/>
    <property type="match status" value="1"/>
</dbReference>
<evidence type="ECO:0000313" key="12">
    <source>
        <dbReference type="Proteomes" id="UP000239867"/>
    </source>
</evidence>
<proteinExistence type="inferred from homology"/>
<dbReference type="Proteomes" id="UP000239867">
    <property type="component" value="Chromosome"/>
</dbReference>
<dbReference type="InterPro" id="IPR002376">
    <property type="entry name" value="Formyl_transf_N"/>
</dbReference>
<dbReference type="InterPro" id="IPR041711">
    <property type="entry name" value="Met-tRNA-FMT_N"/>
</dbReference>
<dbReference type="InterPro" id="IPR011034">
    <property type="entry name" value="Formyl_transferase-like_C_sf"/>
</dbReference>
<evidence type="ECO:0000256" key="1">
    <source>
        <dbReference type="ARBA" id="ARBA00002606"/>
    </source>
</evidence>
<dbReference type="Gene3D" id="3.10.25.10">
    <property type="entry name" value="Formyl transferase, C-terminal domain"/>
    <property type="match status" value="1"/>
</dbReference>
<keyword evidence="6 8" id="KW-0648">Protein biosynthesis</keyword>
<evidence type="ECO:0000256" key="2">
    <source>
        <dbReference type="ARBA" id="ARBA00010699"/>
    </source>
</evidence>
<dbReference type="EC" id="2.1.2.9" evidence="3 8"/>
<evidence type="ECO:0000256" key="3">
    <source>
        <dbReference type="ARBA" id="ARBA00012261"/>
    </source>
</evidence>
<feature type="domain" description="Formyl transferase C-terminal" evidence="10">
    <location>
        <begin position="208"/>
        <end position="303"/>
    </location>
</feature>
<evidence type="ECO:0000259" key="10">
    <source>
        <dbReference type="Pfam" id="PF02911"/>
    </source>
</evidence>
<comment type="catalytic activity">
    <reaction evidence="7 8">
        <text>L-methionyl-tRNA(fMet) + (6R)-10-formyltetrahydrofolate = N-formyl-L-methionyl-tRNA(fMet) + (6S)-5,6,7,8-tetrahydrofolate + H(+)</text>
        <dbReference type="Rhea" id="RHEA:24380"/>
        <dbReference type="Rhea" id="RHEA-COMP:9952"/>
        <dbReference type="Rhea" id="RHEA-COMP:9953"/>
        <dbReference type="ChEBI" id="CHEBI:15378"/>
        <dbReference type="ChEBI" id="CHEBI:57453"/>
        <dbReference type="ChEBI" id="CHEBI:78530"/>
        <dbReference type="ChEBI" id="CHEBI:78844"/>
        <dbReference type="ChEBI" id="CHEBI:195366"/>
        <dbReference type="EC" id="2.1.2.9"/>
    </reaction>
</comment>
<sequence>MSRPLRLIFMGTPDFAVPCLQALLEGPDAVAAVVCQPDRPRGRGRKLEPPPVKRLAAANGLPVLQPESVKAPEFLAQLEAFAPDLLVVVAYGRILPAAVLRAAPLGAINVHASLLPRYRGAAPIQWALINGDGETGVSIMQLDAGMDTGPVLLTAREAIRPEDTAGTLAPRLAALGAQTLVQAVAGLKTGQLSPRPQEQALATQAPMLDKALGHLDWTQPAARLHCLIRGCDPWPSAYAFLQGRRYRFFKPVCVEQSSDAAPGTICRADGSGLYVASGQGLLCLREIQPEGKRRMPLAACLHGTPLAPGLIFT</sequence>
<dbReference type="Pfam" id="PF02911">
    <property type="entry name" value="Formyl_trans_C"/>
    <property type="match status" value="1"/>
</dbReference>
<dbReference type="OrthoDB" id="9802815at2"/>
<dbReference type="FunFam" id="3.40.50.12230:FF:000001">
    <property type="entry name" value="Methionyl-tRNA formyltransferase"/>
    <property type="match status" value="1"/>
</dbReference>
<dbReference type="InterPro" id="IPR037022">
    <property type="entry name" value="Formyl_trans_C_sf"/>
</dbReference>
<keyword evidence="5 8" id="KW-0808">Transferase</keyword>